<dbReference type="FunFam" id="3.80.10.10:FF:000383">
    <property type="entry name" value="Leucine-rich repeat receptor protein kinase EMS1"/>
    <property type="match status" value="1"/>
</dbReference>
<dbReference type="InterPro" id="IPR025875">
    <property type="entry name" value="Leu-rich_rpt_4"/>
</dbReference>
<dbReference type="NCBIfam" id="TIGR04183">
    <property type="entry name" value="Por_Secre_tail"/>
    <property type="match status" value="1"/>
</dbReference>
<dbReference type="Gene3D" id="3.80.10.10">
    <property type="entry name" value="Ribonuclease Inhibitor"/>
    <property type="match status" value="1"/>
</dbReference>
<keyword evidence="3" id="KW-0677">Repeat</keyword>
<comment type="caution">
    <text evidence="5">The sequence shown here is derived from an EMBL/GenBank/DDBJ whole genome shotgun (WGS) entry which is preliminary data.</text>
</comment>
<evidence type="ECO:0000313" key="6">
    <source>
        <dbReference type="Proteomes" id="UP000248054"/>
    </source>
</evidence>
<protein>
    <submittedName>
        <fullName evidence="5">Putative secreted protein (Por secretion system target)</fullName>
    </submittedName>
</protein>
<evidence type="ECO:0000256" key="1">
    <source>
        <dbReference type="ARBA" id="ARBA00022614"/>
    </source>
</evidence>
<dbReference type="InterPro" id="IPR026444">
    <property type="entry name" value="Secre_tail"/>
</dbReference>
<organism evidence="5 6">
    <name type="scientific">Winogradskyella epiphytica</name>
    <dbReference type="NCBI Taxonomy" id="262005"/>
    <lineage>
        <taxon>Bacteria</taxon>
        <taxon>Pseudomonadati</taxon>
        <taxon>Bacteroidota</taxon>
        <taxon>Flavobacteriia</taxon>
        <taxon>Flavobacteriales</taxon>
        <taxon>Flavobacteriaceae</taxon>
        <taxon>Winogradskyella</taxon>
    </lineage>
</organism>
<dbReference type="InterPro" id="IPR032675">
    <property type="entry name" value="LRR_dom_sf"/>
</dbReference>
<dbReference type="Pfam" id="PF00560">
    <property type="entry name" value="LRR_1"/>
    <property type="match status" value="1"/>
</dbReference>
<keyword evidence="2" id="KW-0732">Signal</keyword>
<dbReference type="SUPFAM" id="SSF52058">
    <property type="entry name" value="L domain-like"/>
    <property type="match status" value="1"/>
</dbReference>
<evidence type="ECO:0000259" key="4">
    <source>
        <dbReference type="Pfam" id="PF18962"/>
    </source>
</evidence>
<feature type="domain" description="Secretion system C-terminal sorting" evidence="4">
    <location>
        <begin position="267"/>
        <end position="328"/>
    </location>
</feature>
<evidence type="ECO:0000313" key="5">
    <source>
        <dbReference type="EMBL" id="PYE81126.1"/>
    </source>
</evidence>
<dbReference type="InterPro" id="IPR001611">
    <property type="entry name" value="Leu-rich_rpt"/>
</dbReference>
<dbReference type="AlphaFoldDB" id="A0A2V4WVZ7"/>
<keyword evidence="1" id="KW-0433">Leucine-rich repeat</keyword>
<dbReference type="Proteomes" id="UP000248054">
    <property type="component" value="Unassembled WGS sequence"/>
</dbReference>
<sequence>MLFALGQVPQSEKDALIALYNSTGGDNWTDNTNWNSTEPVSTWFGITVTEVSGQDHVTGIDFYFNNLDGPLPVEIGDLTELLFMSFWNNNLTGPIPNELGNCIKLETISLEDNQLTGDIPTSLSNLTAMTSFWLNGNNLSGDIPDIFSGWTNLEYFSIGNANLFPGVSNDFTGSLDLSLNSSLTLCWVDHTMISVLNIQNGNNTNTTDGYFNAENNPNLTCVLVDDASYSMANWTNIDETATFVDTQLECDNLSIRDITLNQQMTAYPNPTSGLLKFKGITNSPIKNISVINTLGQKTIYKLDINTIDLSHLPNGMYFVYIESDEGDHLSAFKIIKE</sequence>
<dbReference type="RefSeq" id="WP_110475738.1">
    <property type="nucleotide sequence ID" value="NZ_BMWQ01000003.1"/>
</dbReference>
<dbReference type="Pfam" id="PF18962">
    <property type="entry name" value="Por_Secre_tail"/>
    <property type="match status" value="1"/>
</dbReference>
<dbReference type="Pfam" id="PF12799">
    <property type="entry name" value="LRR_4"/>
    <property type="match status" value="1"/>
</dbReference>
<proteinExistence type="predicted"/>
<accession>A0A2V4WVZ7</accession>
<reference evidence="5 6" key="1">
    <citation type="submission" date="2018-06" db="EMBL/GenBank/DDBJ databases">
        <title>Genomic Encyclopedia of Type Strains, Phase III (KMG-III): the genomes of soil and plant-associated and newly described type strains.</title>
        <authorList>
            <person name="Whitman W."/>
        </authorList>
    </citation>
    <scope>NUCLEOTIDE SEQUENCE [LARGE SCALE GENOMIC DNA]</scope>
    <source>
        <strain evidence="5 6">CECT 7945</strain>
    </source>
</reference>
<evidence type="ECO:0000256" key="2">
    <source>
        <dbReference type="ARBA" id="ARBA00022729"/>
    </source>
</evidence>
<dbReference type="EMBL" id="QJTD01000003">
    <property type="protein sequence ID" value="PYE81126.1"/>
    <property type="molecule type" value="Genomic_DNA"/>
</dbReference>
<name>A0A2V4WVZ7_9FLAO</name>
<dbReference type="PANTHER" id="PTHR47988">
    <property type="entry name" value="SOMATIC EMBRYOGENESIS RECEPTOR KINASE 1"/>
    <property type="match status" value="1"/>
</dbReference>
<gene>
    <name evidence="5" type="ORF">DFQ11_103207</name>
</gene>
<keyword evidence="6" id="KW-1185">Reference proteome</keyword>
<evidence type="ECO:0000256" key="3">
    <source>
        <dbReference type="ARBA" id="ARBA00022737"/>
    </source>
</evidence>
<dbReference type="OrthoDB" id="627712at2"/>